<feature type="chain" id="PRO_5012543543" description="GntR family transcriptional regulator" evidence="3">
    <location>
        <begin position="29"/>
        <end position="302"/>
    </location>
</feature>
<feature type="transmembrane region" description="Helical" evidence="2">
    <location>
        <begin position="275"/>
        <end position="299"/>
    </location>
</feature>
<dbReference type="EMBL" id="FMSH01000317">
    <property type="protein sequence ID" value="SCU78860.1"/>
    <property type="molecule type" value="Genomic_DNA"/>
</dbReference>
<name>A0A1K0JE38_CUPNE</name>
<protein>
    <recommendedName>
        <fullName evidence="5">GntR family transcriptional regulator</fullName>
    </recommendedName>
</protein>
<evidence type="ECO:0000313" key="4">
    <source>
        <dbReference type="EMBL" id="SCU78860.1"/>
    </source>
</evidence>
<keyword evidence="3" id="KW-0732">Signal</keyword>
<keyword evidence="2" id="KW-0812">Transmembrane</keyword>
<feature type="signal peptide" evidence="3">
    <location>
        <begin position="1"/>
        <end position="28"/>
    </location>
</feature>
<keyword evidence="2" id="KW-0472">Membrane</keyword>
<proteinExistence type="predicted"/>
<evidence type="ECO:0000256" key="3">
    <source>
        <dbReference type="SAM" id="SignalP"/>
    </source>
</evidence>
<evidence type="ECO:0000256" key="1">
    <source>
        <dbReference type="SAM" id="MobiDB-lite"/>
    </source>
</evidence>
<dbReference type="RefSeq" id="WP_340527038.1">
    <property type="nucleotide sequence ID" value="NZ_FMSH01000317.1"/>
</dbReference>
<accession>A0A1K0JE38</accession>
<gene>
    <name evidence="4" type="ORF">CNECB9_3840006</name>
</gene>
<feature type="region of interest" description="Disordered" evidence="1">
    <location>
        <begin position="135"/>
        <end position="208"/>
    </location>
</feature>
<reference evidence="4" key="1">
    <citation type="submission" date="2016-09" db="EMBL/GenBank/DDBJ databases">
        <authorList>
            <person name="Capua I."/>
            <person name="De Benedictis P."/>
            <person name="Joannis T."/>
            <person name="Lombin L.H."/>
            <person name="Cattoli G."/>
        </authorList>
    </citation>
    <scope>NUCLEOTIDE SEQUENCE</scope>
    <source>
        <strain evidence="4">B9</strain>
    </source>
</reference>
<dbReference type="AlphaFoldDB" id="A0A1K0JE38"/>
<keyword evidence="2" id="KW-1133">Transmembrane helix</keyword>
<evidence type="ECO:0008006" key="5">
    <source>
        <dbReference type="Google" id="ProtNLM"/>
    </source>
</evidence>
<organism evidence="4">
    <name type="scientific">Cupriavidus necator</name>
    <name type="common">Alcaligenes eutrophus</name>
    <name type="synonym">Ralstonia eutropha</name>
    <dbReference type="NCBI Taxonomy" id="106590"/>
    <lineage>
        <taxon>Bacteria</taxon>
        <taxon>Pseudomonadati</taxon>
        <taxon>Pseudomonadota</taxon>
        <taxon>Betaproteobacteria</taxon>
        <taxon>Burkholderiales</taxon>
        <taxon>Burkholderiaceae</taxon>
        <taxon>Cupriavidus</taxon>
    </lineage>
</organism>
<feature type="transmembrane region" description="Helical" evidence="2">
    <location>
        <begin position="240"/>
        <end position="263"/>
    </location>
</feature>
<evidence type="ECO:0000256" key="2">
    <source>
        <dbReference type="SAM" id="Phobius"/>
    </source>
</evidence>
<feature type="compositionally biased region" description="Low complexity" evidence="1">
    <location>
        <begin position="152"/>
        <end position="175"/>
    </location>
</feature>
<feature type="compositionally biased region" description="Polar residues" evidence="1">
    <location>
        <begin position="140"/>
        <end position="151"/>
    </location>
</feature>
<sequence>MKRITGRLATIVSVGVAAGLFAASGAWASDIVCKPTARETPVRCNNPDGSGVRCNLATDEAGPRVRPRHLICDSSRLSERYERIYAEQQRMLRKGRIVDSDIAAWRSRRDACDSVRCLESMFAKFWRERDSMRIAPGRSDSANQAATARSTPASQEAAPPPAAASAQAPQAPQASTQIPEPTQRVQEEPPPAVPLAMSAGPEPVEPTRPTAPAVEALPVWQGTTAPPVAENKNSSPAKPYPAALAVESLLSGLAVMGAGLLWTRRAARAQDRTRFAIPAAVVVVYGLLLVNALLLPFTLAVK</sequence>